<comment type="similarity">
    <text evidence="1">Belongs to the GST superfamily. Omega family.</text>
</comment>
<evidence type="ECO:0000259" key="4">
    <source>
        <dbReference type="PROSITE" id="PS50405"/>
    </source>
</evidence>
<keyword evidence="6" id="KW-1185">Reference proteome</keyword>
<dbReference type="SFLD" id="SFLDG00358">
    <property type="entry name" value="Main_(cytGST)"/>
    <property type="match status" value="1"/>
</dbReference>
<keyword evidence="2" id="KW-0560">Oxidoreductase</keyword>
<dbReference type="Gene3D" id="3.40.30.10">
    <property type="entry name" value="Glutaredoxin"/>
    <property type="match status" value="2"/>
</dbReference>
<dbReference type="Pfam" id="PF13409">
    <property type="entry name" value="GST_N_2"/>
    <property type="match status" value="1"/>
</dbReference>
<dbReference type="InterPro" id="IPR010987">
    <property type="entry name" value="Glutathione-S-Trfase_C-like"/>
</dbReference>
<dbReference type="PROSITE" id="PS50404">
    <property type="entry name" value="GST_NTER"/>
    <property type="match status" value="1"/>
</dbReference>
<dbReference type="SUPFAM" id="SSF47616">
    <property type="entry name" value="GST C-terminal domain-like"/>
    <property type="match status" value="1"/>
</dbReference>
<comment type="caution">
    <text evidence="5">The sequence shown here is derived from an EMBL/GenBank/DDBJ whole genome shotgun (WGS) entry which is preliminary data.</text>
</comment>
<evidence type="ECO:0000313" key="5">
    <source>
        <dbReference type="EMBL" id="KAK9707639.1"/>
    </source>
</evidence>
<dbReference type="InterPro" id="IPR040079">
    <property type="entry name" value="Glutathione_S-Trfase"/>
</dbReference>
<evidence type="ECO:0000256" key="1">
    <source>
        <dbReference type="ARBA" id="ARBA00011067"/>
    </source>
</evidence>
<dbReference type="InterPro" id="IPR004045">
    <property type="entry name" value="Glutathione_S-Trfase_N"/>
</dbReference>
<dbReference type="EMBL" id="JASPKY010000345">
    <property type="protein sequence ID" value="KAK9707639.1"/>
    <property type="molecule type" value="Genomic_DNA"/>
</dbReference>
<dbReference type="PROSITE" id="PS50405">
    <property type="entry name" value="GST_CTER"/>
    <property type="match status" value="1"/>
</dbReference>
<dbReference type="GO" id="GO:0006749">
    <property type="term" value="P:glutathione metabolic process"/>
    <property type="evidence" value="ECO:0007669"/>
    <property type="project" value="TreeGrafter"/>
</dbReference>
<dbReference type="PANTHER" id="PTHR43968:SF6">
    <property type="entry name" value="GLUTATHIONE S-TRANSFERASE OMEGA"/>
    <property type="match status" value="1"/>
</dbReference>
<dbReference type="FunFam" id="3.40.30.10:FF:000123">
    <property type="entry name" value="Glutathione transferase o1"/>
    <property type="match status" value="1"/>
</dbReference>
<dbReference type="InterPro" id="IPR050983">
    <property type="entry name" value="GST_Omega/HSP26"/>
</dbReference>
<dbReference type="GO" id="GO:0005737">
    <property type="term" value="C:cytoplasm"/>
    <property type="evidence" value="ECO:0007669"/>
    <property type="project" value="InterPro"/>
</dbReference>
<dbReference type="SUPFAM" id="SSF52833">
    <property type="entry name" value="Thioredoxin-like"/>
    <property type="match status" value="1"/>
</dbReference>
<dbReference type="InterPro" id="IPR036282">
    <property type="entry name" value="Glutathione-S-Trfase_C_sf"/>
</dbReference>
<proteinExistence type="inferred from homology"/>
<dbReference type="InterPro" id="IPR005442">
    <property type="entry name" value="GST_omega"/>
</dbReference>
<dbReference type="SFLD" id="SFLDS00019">
    <property type="entry name" value="Glutathione_Transferase_(cytos"/>
    <property type="match status" value="1"/>
</dbReference>
<dbReference type="PRINTS" id="PR01625">
    <property type="entry name" value="GSTRNSFRASEO"/>
</dbReference>
<dbReference type="FunFam" id="1.20.1050.10:FF:000009">
    <property type="entry name" value="Glutathione S-transferase omega-1"/>
    <property type="match status" value="1"/>
</dbReference>
<dbReference type="InterPro" id="IPR036249">
    <property type="entry name" value="Thioredoxin-like_sf"/>
</dbReference>
<organism evidence="5 6">
    <name type="scientific">Popillia japonica</name>
    <name type="common">Japanese beetle</name>
    <dbReference type="NCBI Taxonomy" id="7064"/>
    <lineage>
        <taxon>Eukaryota</taxon>
        <taxon>Metazoa</taxon>
        <taxon>Ecdysozoa</taxon>
        <taxon>Arthropoda</taxon>
        <taxon>Hexapoda</taxon>
        <taxon>Insecta</taxon>
        <taxon>Pterygota</taxon>
        <taxon>Neoptera</taxon>
        <taxon>Endopterygota</taxon>
        <taxon>Coleoptera</taxon>
        <taxon>Polyphaga</taxon>
        <taxon>Scarabaeiformia</taxon>
        <taxon>Scarabaeidae</taxon>
        <taxon>Rutelinae</taxon>
        <taxon>Popillia</taxon>
    </lineage>
</organism>
<protein>
    <submittedName>
        <fullName evidence="5">Glutathione S-transferase, N-terminal domain</fullName>
    </submittedName>
</protein>
<accession>A0AAW1JU98</accession>
<dbReference type="Gene3D" id="1.20.1050.10">
    <property type="match status" value="1"/>
</dbReference>
<dbReference type="PANTHER" id="PTHR43968">
    <property type="match status" value="1"/>
</dbReference>
<dbReference type="Proteomes" id="UP001458880">
    <property type="component" value="Unassembled WGS sequence"/>
</dbReference>
<name>A0AAW1JU98_POPJA</name>
<gene>
    <name evidence="5" type="ORF">QE152_g27708</name>
</gene>
<dbReference type="AlphaFoldDB" id="A0AAW1JU98"/>
<feature type="domain" description="GST N-terminal" evidence="3">
    <location>
        <begin position="47"/>
        <end position="126"/>
    </location>
</feature>
<dbReference type="GO" id="GO:0045174">
    <property type="term" value="F:glutathione dehydrogenase (ascorbate) activity"/>
    <property type="evidence" value="ECO:0007669"/>
    <property type="project" value="TreeGrafter"/>
</dbReference>
<evidence type="ECO:0000259" key="3">
    <source>
        <dbReference type="PROSITE" id="PS50404"/>
    </source>
</evidence>
<dbReference type="Pfam" id="PF13410">
    <property type="entry name" value="GST_C_2"/>
    <property type="match status" value="1"/>
</dbReference>
<sequence>MSMKHLSKGSRMPSPNRGKLRLFTNKFCPYSQRVFLTGSRMPSPNRGKLRLFTNKFCPYSQRVHLVLDAKKLQYDVVYVNLSNKPDWLYSISPLGKIPALELENGDVLYESLIIADYLDEKYHQHPLHPKDPLRKAKDKILIEQFSKVVNTMYKILLTSSRNNDENRDIIMEGLETFEKELAHRQGPFFGGAVPGMLDYMIWPWCERADLLKLFGNQFALNKDKYKRLVEWKGRMHEDAAVRKTLIDTESHIKFIQSHRAGIPEYDLISG</sequence>
<dbReference type="GO" id="GO:0004364">
    <property type="term" value="F:glutathione transferase activity"/>
    <property type="evidence" value="ECO:0007669"/>
    <property type="project" value="InterPro"/>
</dbReference>
<evidence type="ECO:0000256" key="2">
    <source>
        <dbReference type="ARBA" id="ARBA00023002"/>
    </source>
</evidence>
<feature type="domain" description="GST C-terminal" evidence="4">
    <location>
        <begin position="131"/>
        <end position="254"/>
    </location>
</feature>
<evidence type="ECO:0000313" key="6">
    <source>
        <dbReference type="Proteomes" id="UP001458880"/>
    </source>
</evidence>
<reference evidence="5 6" key="1">
    <citation type="journal article" date="2024" name="BMC Genomics">
        <title>De novo assembly and annotation of Popillia japonica's genome with initial clues to its potential as an invasive pest.</title>
        <authorList>
            <person name="Cucini C."/>
            <person name="Boschi S."/>
            <person name="Funari R."/>
            <person name="Cardaioli E."/>
            <person name="Iannotti N."/>
            <person name="Marturano G."/>
            <person name="Paoli F."/>
            <person name="Bruttini M."/>
            <person name="Carapelli A."/>
            <person name="Frati F."/>
            <person name="Nardi F."/>
        </authorList>
    </citation>
    <scope>NUCLEOTIDE SEQUENCE [LARGE SCALE GENOMIC DNA]</scope>
    <source>
        <strain evidence="5">DMR45628</strain>
    </source>
</reference>